<keyword evidence="3" id="KW-1185">Reference proteome</keyword>
<dbReference type="AlphaFoldDB" id="A0A4C1VM14"/>
<reference evidence="2 3" key="1">
    <citation type="journal article" date="2019" name="Commun. Biol.">
        <title>The bagworm genome reveals a unique fibroin gene that provides high tensile strength.</title>
        <authorList>
            <person name="Kono N."/>
            <person name="Nakamura H."/>
            <person name="Ohtoshi R."/>
            <person name="Tomita M."/>
            <person name="Numata K."/>
            <person name="Arakawa K."/>
        </authorList>
    </citation>
    <scope>NUCLEOTIDE SEQUENCE [LARGE SCALE GENOMIC DNA]</scope>
</reference>
<evidence type="ECO:0000313" key="3">
    <source>
        <dbReference type="Proteomes" id="UP000299102"/>
    </source>
</evidence>
<feature type="compositionally biased region" description="Polar residues" evidence="1">
    <location>
        <begin position="123"/>
        <end position="133"/>
    </location>
</feature>
<dbReference type="Proteomes" id="UP000299102">
    <property type="component" value="Unassembled WGS sequence"/>
</dbReference>
<dbReference type="EMBL" id="BGZK01000356">
    <property type="protein sequence ID" value="GBP38904.1"/>
    <property type="molecule type" value="Genomic_DNA"/>
</dbReference>
<gene>
    <name evidence="2" type="ORF">EVAR_95653_1</name>
</gene>
<sequence>MPIYNVIISELAFARSSTRVDIEPILKSFVAGSIMILTSVPLSSQSFKSYRQWDWNQRADPSALASNKIAQFRIRKSCLPPASFKLELVLVAESELKLVRTVESRKGSESESKAGPEPILRTGQESKMSVKTGSKSRVR</sequence>
<name>A0A4C1VM14_EUMVA</name>
<protein>
    <submittedName>
        <fullName evidence="2">Uncharacterized protein</fullName>
    </submittedName>
</protein>
<feature type="region of interest" description="Disordered" evidence="1">
    <location>
        <begin position="101"/>
        <end position="139"/>
    </location>
</feature>
<organism evidence="2 3">
    <name type="scientific">Eumeta variegata</name>
    <name type="common">Bagworm moth</name>
    <name type="synonym">Eumeta japonica</name>
    <dbReference type="NCBI Taxonomy" id="151549"/>
    <lineage>
        <taxon>Eukaryota</taxon>
        <taxon>Metazoa</taxon>
        <taxon>Ecdysozoa</taxon>
        <taxon>Arthropoda</taxon>
        <taxon>Hexapoda</taxon>
        <taxon>Insecta</taxon>
        <taxon>Pterygota</taxon>
        <taxon>Neoptera</taxon>
        <taxon>Endopterygota</taxon>
        <taxon>Lepidoptera</taxon>
        <taxon>Glossata</taxon>
        <taxon>Ditrysia</taxon>
        <taxon>Tineoidea</taxon>
        <taxon>Psychidae</taxon>
        <taxon>Oiketicinae</taxon>
        <taxon>Eumeta</taxon>
    </lineage>
</organism>
<feature type="compositionally biased region" description="Basic and acidic residues" evidence="1">
    <location>
        <begin position="101"/>
        <end position="114"/>
    </location>
</feature>
<comment type="caution">
    <text evidence="2">The sequence shown here is derived from an EMBL/GenBank/DDBJ whole genome shotgun (WGS) entry which is preliminary data.</text>
</comment>
<accession>A0A4C1VM14</accession>
<evidence type="ECO:0000256" key="1">
    <source>
        <dbReference type="SAM" id="MobiDB-lite"/>
    </source>
</evidence>
<proteinExistence type="predicted"/>
<evidence type="ECO:0000313" key="2">
    <source>
        <dbReference type="EMBL" id="GBP38904.1"/>
    </source>
</evidence>